<evidence type="ECO:0000313" key="3">
    <source>
        <dbReference type="Proteomes" id="UP000036403"/>
    </source>
</evidence>
<reference evidence="2 3" key="1">
    <citation type="submission" date="2015-04" db="EMBL/GenBank/DDBJ databases">
        <title>Lasius niger genome sequencing.</title>
        <authorList>
            <person name="Konorov E.A."/>
            <person name="Nikitin M.A."/>
            <person name="Kirill M.V."/>
            <person name="Chang P."/>
        </authorList>
    </citation>
    <scope>NUCLEOTIDE SEQUENCE [LARGE SCALE GENOMIC DNA]</scope>
    <source>
        <tissue evidence="2">Whole</tissue>
    </source>
</reference>
<gene>
    <name evidence="2" type="ORF">RF55_26107</name>
</gene>
<dbReference type="Pfam" id="PF25326">
    <property type="entry name" value="ARM_SRB8"/>
    <property type="match status" value="1"/>
</dbReference>
<dbReference type="STRING" id="67767.A0A0J7JU18"/>
<sequence length="147" mass="15879">MVSDVDVLAASVDTINSHLEIFLALRSADGLFDALTDRLKAINREQGIVARPLLAALSGLARRLPGREGIAKQLLRELAQSDRSNAIDACSPISDNMIMQTQSGEGEVSEQIDKLLASGNAIDPPTMNRLFRNIIPKLEAGWAKADE</sequence>
<comment type="caution">
    <text evidence="2">The sequence shown here is derived from an EMBL/GenBank/DDBJ whole genome shotgun (WGS) entry which is preliminary data.</text>
</comment>
<dbReference type="Proteomes" id="UP000036403">
    <property type="component" value="Unassembled WGS sequence"/>
</dbReference>
<feature type="domain" description="SRB8 ARM-like" evidence="1">
    <location>
        <begin position="2"/>
        <end position="83"/>
    </location>
</feature>
<dbReference type="EMBL" id="LBMM01034829">
    <property type="protein sequence ID" value="KMQ81514.1"/>
    <property type="molecule type" value="Genomic_DNA"/>
</dbReference>
<organism evidence="2 3">
    <name type="scientific">Lasius niger</name>
    <name type="common">Black garden ant</name>
    <dbReference type="NCBI Taxonomy" id="67767"/>
    <lineage>
        <taxon>Eukaryota</taxon>
        <taxon>Metazoa</taxon>
        <taxon>Ecdysozoa</taxon>
        <taxon>Arthropoda</taxon>
        <taxon>Hexapoda</taxon>
        <taxon>Insecta</taxon>
        <taxon>Pterygota</taxon>
        <taxon>Neoptera</taxon>
        <taxon>Endopterygota</taxon>
        <taxon>Hymenoptera</taxon>
        <taxon>Apocrita</taxon>
        <taxon>Aculeata</taxon>
        <taxon>Formicoidea</taxon>
        <taxon>Formicidae</taxon>
        <taxon>Formicinae</taxon>
        <taxon>Lasius</taxon>
        <taxon>Lasius</taxon>
    </lineage>
</organism>
<dbReference type="OrthoDB" id="20828at2759"/>
<evidence type="ECO:0000259" key="1">
    <source>
        <dbReference type="Pfam" id="PF25326"/>
    </source>
</evidence>
<keyword evidence="3" id="KW-1185">Reference proteome</keyword>
<protein>
    <submittedName>
        <fullName evidence="2">Rna polymerase ii mediator complex component srb8</fullName>
    </submittedName>
</protein>
<dbReference type="InterPro" id="IPR057344">
    <property type="entry name" value="ARM_SRB8"/>
</dbReference>
<dbReference type="AlphaFoldDB" id="A0A0J7JU18"/>
<accession>A0A0J7JU18</accession>
<feature type="non-terminal residue" evidence="2">
    <location>
        <position position="147"/>
    </location>
</feature>
<dbReference type="PaxDb" id="67767-A0A0J7JU18"/>
<evidence type="ECO:0000313" key="2">
    <source>
        <dbReference type="EMBL" id="KMQ81514.1"/>
    </source>
</evidence>
<proteinExistence type="predicted"/>
<name>A0A0J7JU18_LASNI</name>